<proteinExistence type="predicted"/>
<dbReference type="SUPFAM" id="SSF52540">
    <property type="entry name" value="P-loop containing nucleoside triphosphate hydrolases"/>
    <property type="match status" value="1"/>
</dbReference>
<accession>A0ABP7SWJ8</accession>
<gene>
    <name evidence="3" type="ORF">GCM10022280_15770</name>
</gene>
<evidence type="ECO:0000256" key="2">
    <source>
        <dbReference type="ARBA" id="ARBA00022840"/>
    </source>
</evidence>
<dbReference type="InterPro" id="IPR050625">
    <property type="entry name" value="ParA/MinD_ATPase"/>
</dbReference>
<dbReference type="PANTHER" id="PTHR43384:SF6">
    <property type="entry name" value="SEPTUM SITE-DETERMINING PROTEIN MIND HOMOLOG, CHLOROPLASTIC"/>
    <property type="match status" value="1"/>
</dbReference>
<keyword evidence="4" id="KW-1185">Reference proteome</keyword>
<sequence>MHAMNQQDTARVWRLQGREAGIHLYLSGVEGEAGALLGTRVNGLPLTLSIVPVTEWIDASDMASAGAAVIQVDADTPASIKRFERLVANAGDIPVIAAAYEPPLALVRALLKMGAHDVLPLPLTLDDLETSIAPLAQQIVEKDQQALARSSRLVSAVRARGGCGATSMLTQLACRFARNEADFGREACLIDLDVQFGDVAFQLGLQPKLTLTDLLEAGTRLDGEMIRSVAIPHASGLAVIASPAEVLPLEAITSDQLLAVVEQAQRTYGTVFVDLPANWTHWSLSLVARSDIVLLVTELSVSGLHQARRQLDLLRDQDLGEVRVEVVLNRLEKSLFKPVRLSDAETALGRPASYTVVSEPAVMAAAVERGVLIDEIKRKSAVARDLDLLENGLVAALGLER</sequence>
<comment type="caution">
    <text evidence="3">The sequence shown here is derived from an EMBL/GenBank/DDBJ whole genome shotgun (WGS) entry which is preliminary data.</text>
</comment>
<dbReference type="EMBL" id="BAABBQ010000001">
    <property type="protein sequence ID" value="GAA4017390.1"/>
    <property type="molecule type" value="Genomic_DNA"/>
</dbReference>
<name>A0ABP7SWJ8_9SPHN</name>
<keyword evidence="2" id="KW-0067">ATP-binding</keyword>
<evidence type="ECO:0000313" key="4">
    <source>
        <dbReference type="Proteomes" id="UP001500235"/>
    </source>
</evidence>
<protein>
    <recommendedName>
        <fullName evidence="5">Pilus assembly protein CpaE</fullName>
    </recommendedName>
</protein>
<evidence type="ECO:0000313" key="3">
    <source>
        <dbReference type="EMBL" id="GAA4017390.1"/>
    </source>
</evidence>
<dbReference type="PANTHER" id="PTHR43384">
    <property type="entry name" value="SEPTUM SITE-DETERMINING PROTEIN MIND HOMOLOG, CHLOROPLASTIC-RELATED"/>
    <property type="match status" value="1"/>
</dbReference>
<dbReference type="InterPro" id="IPR027417">
    <property type="entry name" value="P-loop_NTPase"/>
</dbReference>
<dbReference type="Gene3D" id="3.40.50.300">
    <property type="entry name" value="P-loop containing nucleotide triphosphate hydrolases"/>
    <property type="match status" value="1"/>
</dbReference>
<dbReference type="Proteomes" id="UP001500235">
    <property type="component" value="Unassembled WGS sequence"/>
</dbReference>
<keyword evidence="1" id="KW-0547">Nucleotide-binding</keyword>
<evidence type="ECO:0008006" key="5">
    <source>
        <dbReference type="Google" id="ProtNLM"/>
    </source>
</evidence>
<evidence type="ECO:0000256" key="1">
    <source>
        <dbReference type="ARBA" id="ARBA00022741"/>
    </source>
</evidence>
<reference evidence="4" key="1">
    <citation type="journal article" date="2019" name="Int. J. Syst. Evol. Microbiol.">
        <title>The Global Catalogue of Microorganisms (GCM) 10K type strain sequencing project: providing services to taxonomists for standard genome sequencing and annotation.</title>
        <authorList>
            <consortium name="The Broad Institute Genomics Platform"/>
            <consortium name="The Broad Institute Genome Sequencing Center for Infectious Disease"/>
            <person name="Wu L."/>
            <person name="Ma J."/>
        </authorList>
    </citation>
    <scope>NUCLEOTIDE SEQUENCE [LARGE SCALE GENOMIC DNA]</scope>
    <source>
        <strain evidence="4">JCM 17563</strain>
    </source>
</reference>
<organism evidence="3 4">
    <name type="scientific">Sphingomonas swuensis</name>
    <dbReference type="NCBI Taxonomy" id="977800"/>
    <lineage>
        <taxon>Bacteria</taxon>
        <taxon>Pseudomonadati</taxon>
        <taxon>Pseudomonadota</taxon>
        <taxon>Alphaproteobacteria</taxon>
        <taxon>Sphingomonadales</taxon>
        <taxon>Sphingomonadaceae</taxon>
        <taxon>Sphingomonas</taxon>
    </lineage>
</organism>